<evidence type="ECO:0000256" key="12">
    <source>
        <dbReference type="ARBA" id="ARBA00023315"/>
    </source>
</evidence>
<dbReference type="GO" id="GO:0016020">
    <property type="term" value="C:membrane"/>
    <property type="evidence" value="ECO:0007669"/>
    <property type="project" value="UniProtKB-SubCell"/>
</dbReference>
<comment type="similarity">
    <text evidence="3">Belongs to the 1-acyl-sn-glycerol-3-phosphate acyltransferase family.</text>
</comment>
<comment type="pathway">
    <text evidence="2">Lipid metabolism.</text>
</comment>
<evidence type="ECO:0000256" key="1">
    <source>
        <dbReference type="ARBA" id="ARBA00004370"/>
    </source>
</evidence>
<dbReference type="Proteomes" id="UP000887574">
    <property type="component" value="Unplaced"/>
</dbReference>
<dbReference type="InterPro" id="IPR002123">
    <property type="entry name" value="Plipid/glycerol_acylTrfase"/>
</dbReference>
<evidence type="ECO:0000256" key="3">
    <source>
        <dbReference type="ARBA" id="ARBA00008655"/>
    </source>
</evidence>
<organism evidence="16 17">
    <name type="scientific">Ditylenchus dipsaci</name>
    <dbReference type="NCBI Taxonomy" id="166011"/>
    <lineage>
        <taxon>Eukaryota</taxon>
        <taxon>Metazoa</taxon>
        <taxon>Ecdysozoa</taxon>
        <taxon>Nematoda</taxon>
        <taxon>Chromadorea</taxon>
        <taxon>Rhabditida</taxon>
        <taxon>Tylenchina</taxon>
        <taxon>Tylenchomorpha</taxon>
        <taxon>Sphaerularioidea</taxon>
        <taxon>Anguinidae</taxon>
        <taxon>Anguininae</taxon>
        <taxon>Ditylenchus</taxon>
    </lineage>
</organism>
<keyword evidence="16" id="KW-1185">Reference proteome</keyword>
<dbReference type="WBParaSite" id="jg25334">
    <property type="protein sequence ID" value="jg25334"/>
    <property type="gene ID" value="jg25334"/>
</dbReference>
<reference evidence="17" key="1">
    <citation type="submission" date="2022-11" db="UniProtKB">
        <authorList>
            <consortium name="WormBaseParasite"/>
        </authorList>
    </citation>
    <scope>IDENTIFICATION</scope>
</reference>
<evidence type="ECO:0000256" key="7">
    <source>
        <dbReference type="ARBA" id="ARBA00022989"/>
    </source>
</evidence>
<proteinExistence type="inferred from homology"/>
<dbReference type="GO" id="GO:0005783">
    <property type="term" value="C:endoplasmic reticulum"/>
    <property type="evidence" value="ECO:0007669"/>
    <property type="project" value="TreeGrafter"/>
</dbReference>
<accession>A0A915E1X2</accession>
<dbReference type="GO" id="GO:0008654">
    <property type="term" value="P:phospholipid biosynthetic process"/>
    <property type="evidence" value="ECO:0007669"/>
    <property type="project" value="UniProtKB-KW"/>
</dbReference>
<dbReference type="SMART" id="SM00563">
    <property type="entry name" value="PlsC"/>
    <property type="match status" value="1"/>
</dbReference>
<feature type="transmembrane region" description="Helical" evidence="14">
    <location>
        <begin position="231"/>
        <end position="251"/>
    </location>
</feature>
<dbReference type="PANTHER" id="PTHR23063:SF2">
    <property type="entry name" value="GLYCEROL-3-PHOSPHATE ACYLTRANSFERASE 4, ISOFORM D-RELATED"/>
    <property type="match status" value="1"/>
</dbReference>
<evidence type="ECO:0000256" key="8">
    <source>
        <dbReference type="ARBA" id="ARBA00023098"/>
    </source>
</evidence>
<keyword evidence="12" id="KW-0012">Acyltransferase</keyword>
<evidence type="ECO:0000256" key="14">
    <source>
        <dbReference type="SAM" id="Phobius"/>
    </source>
</evidence>
<evidence type="ECO:0000313" key="17">
    <source>
        <dbReference type="WBParaSite" id="jg25334"/>
    </source>
</evidence>
<dbReference type="InterPro" id="IPR045252">
    <property type="entry name" value="LPCAT1-like"/>
</dbReference>
<evidence type="ECO:0000256" key="9">
    <source>
        <dbReference type="ARBA" id="ARBA00023136"/>
    </source>
</evidence>
<keyword evidence="10" id="KW-0594">Phospholipid biosynthesis</keyword>
<dbReference type="CDD" id="cd07991">
    <property type="entry name" value="LPLAT_LPCAT1-like"/>
    <property type="match status" value="1"/>
</dbReference>
<dbReference type="GO" id="GO:0019432">
    <property type="term" value="P:triglyceride biosynthetic process"/>
    <property type="evidence" value="ECO:0007669"/>
    <property type="project" value="TreeGrafter"/>
</dbReference>
<protein>
    <submittedName>
        <fullName evidence="17">Phospholipid/glycerol acyltransferase domain-containing protein</fullName>
    </submittedName>
</protein>
<keyword evidence="7 14" id="KW-1133">Transmembrane helix</keyword>
<evidence type="ECO:0000256" key="2">
    <source>
        <dbReference type="ARBA" id="ARBA00005189"/>
    </source>
</evidence>
<evidence type="ECO:0000256" key="13">
    <source>
        <dbReference type="ARBA" id="ARBA00025707"/>
    </source>
</evidence>
<feature type="domain" description="Phospholipid/glycerol acyltransferase" evidence="15">
    <location>
        <begin position="272"/>
        <end position="365"/>
    </location>
</feature>
<evidence type="ECO:0000256" key="6">
    <source>
        <dbReference type="ARBA" id="ARBA00022692"/>
    </source>
</evidence>
<name>A0A915E1X2_9BILA</name>
<feature type="transmembrane region" description="Helical" evidence="14">
    <location>
        <begin position="12"/>
        <end position="34"/>
    </location>
</feature>
<dbReference type="PANTHER" id="PTHR23063">
    <property type="entry name" value="PHOSPHOLIPID ACYLTRANSFERASE"/>
    <property type="match status" value="1"/>
</dbReference>
<evidence type="ECO:0000256" key="4">
    <source>
        <dbReference type="ARBA" id="ARBA00022516"/>
    </source>
</evidence>
<evidence type="ECO:0000259" key="15">
    <source>
        <dbReference type="SMART" id="SM00563"/>
    </source>
</evidence>
<evidence type="ECO:0000256" key="5">
    <source>
        <dbReference type="ARBA" id="ARBA00022679"/>
    </source>
</evidence>
<evidence type="ECO:0000256" key="10">
    <source>
        <dbReference type="ARBA" id="ARBA00023209"/>
    </source>
</evidence>
<evidence type="ECO:0000256" key="11">
    <source>
        <dbReference type="ARBA" id="ARBA00023264"/>
    </source>
</evidence>
<evidence type="ECO:0000313" key="16">
    <source>
        <dbReference type="Proteomes" id="UP000887574"/>
    </source>
</evidence>
<dbReference type="AlphaFoldDB" id="A0A915E1X2"/>
<comment type="subcellular location">
    <subcellularLocation>
        <location evidence="1">Membrane</location>
    </subcellularLocation>
</comment>
<dbReference type="GO" id="GO:0004366">
    <property type="term" value="F:glycerol-3-phosphate O-acyltransferase activity"/>
    <property type="evidence" value="ECO:0007669"/>
    <property type="project" value="TreeGrafter"/>
</dbReference>
<keyword evidence="8" id="KW-0443">Lipid metabolism</keyword>
<keyword evidence="5" id="KW-0808">Transferase</keyword>
<comment type="pathway">
    <text evidence="13">Phospholipid metabolism.</text>
</comment>
<sequence length="511" mass="58165">MLLLASTEHFIVLTAFLFPPLLLTVILVIVLASFGKSLGLRERYVNCLIRIFEWGAGEIRTTQLSRKQSRMFDVGDDCSEDETDFVLPERGEYCSLYSETINDSGIQSGSPFMARSLSSVSSFRKHYHGSATSLGSASSIRMRERHGSGQSIIVRETAIHLDEDDYLQSTVVNSRGWQVMKDSLYFMKAGVEAIIEDEDKHLFYQFVNWKLTLLWGAGFLFRYLFLLPLRIILFSIGLIFLLLSTAVIGIISRSVSALVYFHDQENKAQNGGICVANHTSPIDVMILSTDNIYALIGQRHSAVLGFLQRALSRASSHIWFERSEARDRAHVTSVLKEHVEDPHKLPILVFPEGGTKIYPIAMKYDSRFGDAFWNSSEQSWVGYIMQMMTSWAIICHVWYLPPMEKLSGESAIDFANRVKKTIAIRGGLVDLEWDGQLKRSKVPVKLLAKQQEKYYQRYSRYTSFCEPPSFKDSEDSHSEIHSEEEYPCDVTAELEEVFEEDEEIEDKTTVA</sequence>
<keyword evidence="4" id="KW-0444">Lipid biosynthesis</keyword>
<keyword evidence="6 14" id="KW-0812">Transmembrane</keyword>
<keyword evidence="9 14" id="KW-0472">Membrane</keyword>
<keyword evidence="11" id="KW-1208">Phospholipid metabolism</keyword>
<dbReference type="Pfam" id="PF01553">
    <property type="entry name" value="Acyltransferase"/>
    <property type="match status" value="1"/>
</dbReference>